<feature type="transmembrane region" description="Helical" evidence="2">
    <location>
        <begin position="83"/>
        <end position="102"/>
    </location>
</feature>
<dbReference type="InterPro" id="IPR032710">
    <property type="entry name" value="NTF2-like_dom_sf"/>
</dbReference>
<dbReference type="EMBL" id="JACOGD010000008">
    <property type="protein sequence ID" value="MBC3933124.1"/>
    <property type="molecule type" value="Genomic_DNA"/>
</dbReference>
<feature type="compositionally biased region" description="Low complexity" evidence="1">
    <location>
        <begin position="43"/>
        <end position="69"/>
    </location>
</feature>
<keyword evidence="2" id="KW-0472">Membrane</keyword>
<organism evidence="5 6">
    <name type="scientific">Undibacterium curvum</name>
    <dbReference type="NCBI Taxonomy" id="2762294"/>
    <lineage>
        <taxon>Bacteria</taxon>
        <taxon>Pseudomonadati</taxon>
        <taxon>Pseudomonadota</taxon>
        <taxon>Betaproteobacteria</taxon>
        <taxon>Burkholderiales</taxon>
        <taxon>Oxalobacteraceae</taxon>
        <taxon>Undibacterium</taxon>
    </lineage>
</organism>
<feature type="domain" description="Tim44-like" evidence="4">
    <location>
        <begin position="177"/>
        <end position="308"/>
    </location>
</feature>
<name>A0ABR7A8A6_9BURK</name>
<accession>A0ABR7A8A6</accession>
<evidence type="ECO:0000256" key="2">
    <source>
        <dbReference type="SAM" id="Phobius"/>
    </source>
</evidence>
<dbReference type="RefSeq" id="WP_186904705.1">
    <property type="nucleotide sequence ID" value="NZ_JACOGD010000008.1"/>
</dbReference>
<proteinExistence type="predicted"/>
<feature type="signal peptide" evidence="3">
    <location>
        <begin position="1"/>
        <end position="18"/>
    </location>
</feature>
<evidence type="ECO:0000313" key="5">
    <source>
        <dbReference type="EMBL" id="MBC3933124.1"/>
    </source>
</evidence>
<dbReference type="PANTHER" id="PTHR41542:SF1">
    <property type="entry name" value="BLL5807 PROTEIN"/>
    <property type="match status" value="1"/>
</dbReference>
<feature type="region of interest" description="Disordered" evidence="1">
    <location>
        <begin position="27"/>
        <end position="74"/>
    </location>
</feature>
<feature type="region of interest" description="Disordered" evidence="1">
    <location>
        <begin position="152"/>
        <end position="175"/>
    </location>
</feature>
<gene>
    <name evidence="5" type="ORF">H8K43_15705</name>
</gene>
<dbReference type="Pfam" id="PF04280">
    <property type="entry name" value="Tim44"/>
    <property type="match status" value="1"/>
</dbReference>
<evidence type="ECO:0000256" key="1">
    <source>
        <dbReference type="SAM" id="MobiDB-lite"/>
    </source>
</evidence>
<comment type="caution">
    <text evidence="5">The sequence shown here is derived from an EMBL/GenBank/DDBJ whole genome shotgun (WGS) entry which is preliminary data.</text>
</comment>
<dbReference type="Proteomes" id="UP000654304">
    <property type="component" value="Unassembled WGS sequence"/>
</dbReference>
<feature type="compositionally biased region" description="Low complexity" evidence="1">
    <location>
        <begin position="152"/>
        <end position="164"/>
    </location>
</feature>
<keyword evidence="2" id="KW-1133">Transmembrane helix</keyword>
<keyword evidence="3" id="KW-0732">Signal</keyword>
<evidence type="ECO:0000259" key="4">
    <source>
        <dbReference type="SMART" id="SM00978"/>
    </source>
</evidence>
<dbReference type="InterPro" id="IPR007379">
    <property type="entry name" value="Tim44-like_dom"/>
</dbReference>
<protein>
    <submittedName>
        <fullName evidence="5">Tim44 domain-containing protein</fullName>
    </submittedName>
</protein>
<reference evidence="5 6" key="1">
    <citation type="submission" date="2020-08" db="EMBL/GenBank/DDBJ databases">
        <title>Novel species isolated from subtropical streams in China.</title>
        <authorList>
            <person name="Lu H."/>
        </authorList>
    </citation>
    <scope>NUCLEOTIDE SEQUENCE [LARGE SCALE GENOMIC DNA]</scope>
    <source>
        <strain evidence="5 6">CY22W</strain>
    </source>
</reference>
<evidence type="ECO:0000313" key="6">
    <source>
        <dbReference type="Proteomes" id="UP000654304"/>
    </source>
</evidence>
<feature type="chain" id="PRO_5046383068" evidence="3">
    <location>
        <begin position="19"/>
        <end position="309"/>
    </location>
</feature>
<dbReference type="Gene3D" id="3.10.450.240">
    <property type="match status" value="1"/>
</dbReference>
<keyword evidence="6" id="KW-1185">Reference proteome</keyword>
<dbReference type="SMART" id="SM00978">
    <property type="entry name" value="Tim44"/>
    <property type="match status" value="1"/>
</dbReference>
<feature type="transmembrane region" description="Helical" evidence="2">
    <location>
        <begin position="109"/>
        <end position="130"/>
    </location>
</feature>
<keyword evidence="2" id="KW-0812">Transmembrane</keyword>
<dbReference type="SUPFAM" id="SSF54427">
    <property type="entry name" value="NTF2-like"/>
    <property type="match status" value="1"/>
</dbReference>
<sequence length="309" mass="32135">MKKFLLAMVMVASTLAMTVTDADAKRLGGGGSSGRQSQNVSRQATPAAPANPGNAANQAKPGAPAAAPAPAVPPKPATPWKGIVGGLIGGALLAGVLSHFGLGGAVASMLGSLLTFAAIGFLIFFLFRLFRGNKAAPANAFSQPAYAGVPQAQSFSQSQPQSQPDHQAYQSAQTQTAVDPNAGSWTIPADFDVPGFLRSSKSYFIRLQAAWDKADVNDLREFTTGEMFAELKLQLQERGASANVTDVVSIDADLLGIEQVGNDYMASVKFTGMIKEAANAPTEPFAEVWNLSKPANGQGGWVLAGIQQV</sequence>
<evidence type="ECO:0000256" key="3">
    <source>
        <dbReference type="SAM" id="SignalP"/>
    </source>
</evidence>
<dbReference type="PANTHER" id="PTHR41542">
    <property type="entry name" value="BLL5807 PROTEIN"/>
    <property type="match status" value="1"/>
</dbReference>